<comment type="caution">
    <text evidence="1">The sequence shown here is derived from an EMBL/GenBank/DDBJ whole genome shotgun (WGS) entry which is preliminary data.</text>
</comment>
<dbReference type="RefSeq" id="WP_253076800.1">
    <property type="nucleotide sequence ID" value="NZ_JAMXWN010000011.1"/>
</dbReference>
<dbReference type="EMBL" id="JBHSTQ010000011">
    <property type="protein sequence ID" value="MFC6387145.1"/>
    <property type="molecule type" value="Genomic_DNA"/>
</dbReference>
<proteinExistence type="predicted"/>
<keyword evidence="2" id="KW-1185">Reference proteome</keyword>
<sequence>MKMKNNFKRNSYSKEIAEKYVNPTSSFILLSSEAEEMYTFENNKRVPIGSKIWVLQTGVNPFSVKLPAQVTVSANQLDQVRLVDLEAIEVRNNIYFKASSIEKIK</sequence>
<organism evidence="1 2">
    <name type="scientific">Sporolactobacillus kofuensis</name>
    <dbReference type="NCBI Taxonomy" id="269672"/>
    <lineage>
        <taxon>Bacteria</taxon>
        <taxon>Bacillati</taxon>
        <taxon>Bacillota</taxon>
        <taxon>Bacilli</taxon>
        <taxon>Bacillales</taxon>
        <taxon>Sporolactobacillaceae</taxon>
        <taxon>Sporolactobacillus</taxon>
    </lineage>
</organism>
<dbReference type="Proteomes" id="UP001596267">
    <property type="component" value="Unassembled WGS sequence"/>
</dbReference>
<gene>
    <name evidence="1" type="ORF">ACFP7A_11060</name>
</gene>
<accession>A0ABW1WJ73</accession>
<evidence type="ECO:0000313" key="2">
    <source>
        <dbReference type="Proteomes" id="UP001596267"/>
    </source>
</evidence>
<protein>
    <submittedName>
        <fullName evidence="1">Uncharacterized protein</fullName>
    </submittedName>
</protein>
<evidence type="ECO:0000313" key="1">
    <source>
        <dbReference type="EMBL" id="MFC6387145.1"/>
    </source>
</evidence>
<reference evidence="2" key="1">
    <citation type="journal article" date="2019" name="Int. J. Syst. Evol. Microbiol.">
        <title>The Global Catalogue of Microorganisms (GCM) 10K type strain sequencing project: providing services to taxonomists for standard genome sequencing and annotation.</title>
        <authorList>
            <consortium name="The Broad Institute Genomics Platform"/>
            <consortium name="The Broad Institute Genome Sequencing Center for Infectious Disease"/>
            <person name="Wu L."/>
            <person name="Ma J."/>
        </authorList>
    </citation>
    <scope>NUCLEOTIDE SEQUENCE [LARGE SCALE GENOMIC DNA]</scope>
    <source>
        <strain evidence="2">CCUG 42001</strain>
    </source>
</reference>
<name>A0ABW1WJ73_9BACL</name>